<dbReference type="Proteomes" id="UP001156601">
    <property type="component" value="Unassembled WGS sequence"/>
</dbReference>
<dbReference type="EMBL" id="BSOT01000005">
    <property type="protein sequence ID" value="GLR70278.1"/>
    <property type="molecule type" value="Genomic_DNA"/>
</dbReference>
<evidence type="ECO:0000313" key="2">
    <source>
        <dbReference type="Proteomes" id="UP001156601"/>
    </source>
</evidence>
<proteinExistence type="predicted"/>
<keyword evidence="2" id="KW-1185">Reference proteome</keyword>
<protein>
    <submittedName>
        <fullName evidence="1">Uncharacterized protein</fullName>
    </submittedName>
</protein>
<organism evidence="1 2">
    <name type="scientific">Agaribacter marinus</name>
    <dbReference type="NCBI Taxonomy" id="1431249"/>
    <lineage>
        <taxon>Bacteria</taxon>
        <taxon>Pseudomonadati</taxon>
        <taxon>Pseudomonadota</taxon>
        <taxon>Gammaproteobacteria</taxon>
        <taxon>Alteromonadales</taxon>
        <taxon>Alteromonadaceae</taxon>
        <taxon>Agaribacter</taxon>
    </lineage>
</organism>
<reference evidence="1" key="1">
    <citation type="journal article" date="2014" name="Int. J. Syst. Evol. Microbiol.">
        <title>Complete genome sequence of Corynebacterium casei LMG S-19264T (=DSM 44701T), isolated from a smear-ripened cheese.</title>
        <authorList>
            <consortium name="US DOE Joint Genome Institute (JGI-PGF)"/>
            <person name="Walter F."/>
            <person name="Albersmeier A."/>
            <person name="Kalinowski J."/>
            <person name="Ruckert C."/>
        </authorList>
    </citation>
    <scope>NUCLEOTIDE SEQUENCE</scope>
    <source>
        <strain evidence="1">NBRC 110023</strain>
    </source>
</reference>
<accession>A0AA37WHR3</accession>
<comment type="caution">
    <text evidence="1">The sequence shown here is derived from an EMBL/GenBank/DDBJ whole genome shotgun (WGS) entry which is preliminary data.</text>
</comment>
<reference evidence="1" key="2">
    <citation type="submission" date="2023-01" db="EMBL/GenBank/DDBJ databases">
        <title>Draft genome sequence of Agaribacter marinus strain NBRC 110023.</title>
        <authorList>
            <person name="Sun Q."/>
            <person name="Mori K."/>
        </authorList>
    </citation>
    <scope>NUCLEOTIDE SEQUENCE</scope>
    <source>
        <strain evidence="1">NBRC 110023</strain>
    </source>
</reference>
<dbReference type="AlphaFoldDB" id="A0AA37WHR3"/>
<evidence type="ECO:0000313" key="1">
    <source>
        <dbReference type="EMBL" id="GLR70278.1"/>
    </source>
</evidence>
<name>A0AA37WHR3_9ALTE</name>
<gene>
    <name evidence="1" type="ORF">GCM10007852_11860</name>
</gene>
<sequence length="59" mass="6804">MRILFIDFFEGKRNIPENEQIIIMNSKDIFVSLAKIAPVPAPKIILFIRTFENLGANKQ</sequence>